<dbReference type="RefSeq" id="WP_381184781.1">
    <property type="nucleotide sequence ID" value="NZ_JBHSFK010000045.1"/>
</dbReference>
<proteinExistence type="predicted"/>
<comment type="caution">
    <text evidence="1">The sequence shown here is derived from an EMBL/GenBank/DDBJ whole genome shotgun (WGS) entry which is preliminary data.</text>
</comment>
<keyword evidence="2" id="KW-1185">Reference proteome</keyword>
<dbReference type="EMBL" id="JBHSFK010000045">
    <property type="protein sequence ID" value="MFC4506630.1"/>
    <property type="molecule type" value="Genomic_DNA"/>
</dbReference>
<sequence length="110" mass="12525">MHNPPQTADQDMNTYLARFDARHANDTYTCGPRTPLARLLAAYNRYLDETITATDGIPDLLGFEEWKASRTTVLPPTPEYRTQGNTLRPRLREARESISFKVNPGNRPGY</sequence>
<organism evidence="1 2">
    <name type="scientific">Streptomyces vulcanius</name>
    <dbReference type="NCBI Taxonomy" id="1441876"/>
    <lineage>
        <taxon>Bacteria</taxon>
        <taxon>Bacillati</taxon>
        <taxon>Actinomycetota</taxon>
        <taxon>Actinomycetes</taxon>
        <taxon>Kitasatosporales</taxon>
        <taxon>Streptomycetaceae</taxon>
        <taxon>Streptomyces</taxon>
    </lineage>
</organism>
<reference evidence="2" key="1">
    <citation type="journal article" date="2019" name="Int. J. Syst. Evol. Microbiol.">
        <title>The Global Catalogue of Microorganisms (GCM) 10K type strain sequencing project: providing services to taxonomists for standard genome sequencing and annotation.</title>
        <authorList>
            <consortium name="The Broad Institute Genomics Platform"/>
            <consortium name="The Broad Institute Genome Sequencing Center for Infectious Disease"/>
            <person name="Wu L."/>
            <person name="Ma J."/>
        </authorList>
    </citation>
    <scope>NUCLEOTIDE SEQUENCE [LARGE SCALE GENOMIC DNA]</scope>
    <source>
        <strain evidence="2">CGMCC 4.7177</strain>
    </source>
</reference>
<accession>A0ABV9B6J8</accession>
<gene>
    <name evidence="1" type="ORF">ACFPIH_45515</name>
</gene>
<evidence type="ECO:0000313" key="2">
    <source>
        <dbReference type="Proteomes" id="UP001595839"/>
    </source>
</evidence>
<evidence type="ECO:0000313" key="1">
    <source>
        <dbReference type="EMBL" id="MFC4506630.1"/>
    </source>
</evidence>
<protein>
    <submittedName>
        <fullName evidence="1">Uncharacterized protein</fullName>
    </submittedName>
</protein>
<name>A0ABV9B6J8_9ACTN</name>
<dbReference type="Proteomes" id="UP001595839">
    <property type="component" value="Unassembled WGS sequence"/>
</dbReference>